<dbReference type="InterPro" id="IPR038766">
    <property type="entry name" value="Membrane_comp_ABC_pdt"/>
</dbReference>
<dbReference type="InterPro" id="IPR003838">
    <property type="entry name" value="ABC3_permease_C"/>
</dbReference>
<proteinExistence type="predicted"/>
<sequence>MALSSVTDRVDKAIMSKSAAFLAADRDLSSAHPMGDQFITKATELNLATDQHIYFSSMAFAGDQMNIAVIKAVSPTYPLRGQLFVTTDLSTNNKIEKHGPKTGEAWLTKRLFYALNLDPAALKNMSSTLKVDVGELTLQVTGVIDAEPDAPFEVFSSGTRIIMNIEDVPATKVIQPGSRISYVNLFAGDEADLSDFDVWIKDKLKENQRFRNVKEGASNITASLERAESFLMLAGVLGVLLAATAVAVATKLYSQRHLDSIAIVKTLGASLNQVKVIYLFQLVLIAVSSVAIGIIFGAIMQQGAVSAMAAYLPDELPSIGLKPVIMAMITGLVCAFMFSIPSLLKLFSVPPLRVLRRNLGDDIATSISARILMALTTILLVWIYSQNIQITLIIGVAGIILVVLILVFTRLMLYFSRKIGNSVGGSAVKIALASLKRRVKENAAQMIGFTLAIMLILILYSLENSIIQEWQEQLPEGTPNHFVINIAQHELDDVKQELSNQGLEPEQYYPIIRGRLTHINDEKLVQKKQEETGSKLRDGSETENNTQQAQAATESIPKSQNNGSGEQTENEESEQKQRNGIGRELNLTFSDEMAKNNVLLSGEWMPEGKGPQVSVEEGVAERMQIKLGDNLTFLIGAREVSAQVTSIREVDWNSFQPNFFMIFSHDVLSDFPATFITSFYLPTEKKLWLNDLLHDYPTLSVIDVEAMLNQIQQTIAQVAVAIRIVLIVVVFAATLVLLAQVQSSLDERRRETVIFRTLGAKGSLIQSAIIIEFLSLGAIAGIIAATVADFSLFLLQWRIFEMSWSLHWELWLIGPAIGAGFVATVGALSTRSLMKMSPNELIRHLS</sequence>
<feature type="domain" description="ABC3 transporter permease C-terminal" evidence="8">
    <location>
        <begin position="724"/>
        <end position="838"/>
    </location>
</feature>
<keyword evidence="2" id="KW-1003">Cell membrane</keyword>
<dbReference type="Pfam" id="PF02687">
    <property type="entry name" value="FtsX"/>
    <property type="match status" value="2"/>
</dbReference>
<feature type="transmembrane region" description="Helical" evidence="7">
    <location>
        <begin position="390"/>
        <end position="413"/>
    </location>
</feature>
<feature type="transmembrane region" description="Helical" evidence="7">
    <location>
        <begin position="230"/>
        <end position="253"/>
    </location>
</feature>
<evidence type="ECO:0000256" key="2">
    <source>
        <dbReference type="ARBA" id="ARBA00022475"/>
    </source>
</evidence>
<keyword evidence="5 7" id="KW-0472">Membrane</keyword>
<feature type="compositionally biased region" description="Basic and acidic residues" evidence="6">
    <location>
        <begin position="528"/>
        <end position="540"/>
    </location>
</feature>
<keyword evidence="4 7" id="KW-1133">Transmembrane helix</keyword>
<comment type="subcellular location">
    <subcellularLocation>
        <location evidence="1">Cell membrane</location>
        <topology evidence="1">Multi-pass membrane protein</topology>
    </subcellularLocation>
</comment>
<evidence type="ECO:0000256" key="7">
    <source>
        <dbReference type="SAM" id="Phobius"/>
    </source>
</evidence>
<dbReference type="PANTHER" id="PTHR30287">
    <property type="entry name" value="MEMBRANE COMPONENT OF PREDICTED ABC SUPERFAMILY METABOLITE UPTAKE TRANSPORTER"/>
    <property type="match status" value="1"/>
</dbReference>
<feature type="transmembrane region" description="Helical" evidence="7">
    <location>
        <begin position="319"/>
        <end position="343"/>
    </location>
</feature>
<dbReference type="RefSeq" id="WP_272179885.1">
    <property type="nucleotide sequence ID" value="NZ_JAQOMS010000002.1"/>
</dbReference>
<feature type="transmembrane region" description="Helical" evidence="7">
    <location>
        <begin position="443"/>
        <end position="462"/>
    </location>
</feature>
<evidence type="ECO:0000259" key="8">
    <source>
        <dbReference type="Pfam" id="PF02687"/>
    </source>
</evidence>
<keyword evidence="9" id="KW-0132">Cell division</keyword>
<organism evidence="9 10">
    <name type="scientific">Psychrosphaera algicola</name>
    <dbReference type="NCBI Taxonomy" id="3023714"/>
    <lineage>
        <taxon>Bacteria</taxon>
        <taxon>Pseudomonadati</taxon>
        <taxon>Pseudomonadota</taxon>
        <taxon>Gammaproteobacteria</taxon>
        <taxon>Alteromonadales</taxon>
        <taxon>Pseudoalteromonadaceae</taxon>
        <taxon>Psychrosphaera</taxon>
    </lineage>
</organism>
<evidence type="ECO:0000256" key="3">
    <source>
        <dbReference type="ARBA" id="ARBA00022692"/>
    </source>
</evidence>
<feature type="compositionally biased region" description="Polar residues" evidence="6">
    <location>
        <begin position="542"/>
        <end position="567"/>
    </location>
</feature>
<feature type="transmembrane region" description="Helical" evidence="7">
    <location>
        <begin position="274"/>
        <end position="299"/>
    </location>
</feature>
<evidence type="ECO:0000256" key="6">
    <source>
        <dbReference type="SAM" id="MobiDB-lite"/>
    </source>
</evidence>
<feature type="domain" description="ABC3 transporter permease C-terminal" evidence="8">
    <location>
        <begin position="233"/>
        <end position="351"/>
    </location>
</feature>
<dbReference type="Proteomes" id="UP001528411">
    <property type="component" value="Unassembled WGS sequence"/>
</dbReference>
<evidence type="ECO:0000256" key="4">
    <source>
        <dbReference type="ARBA" id="ARBA00022989"/>
    </source>
</evidence>
<feature type="transmembrane region" description="Helical" evidence="7">
    <location>
        <begin position="762"/>
        <end position="788"/>
    </location>
</feature>
<accession>A0ABT5F9K9</accession>
<reference evidence="9 10" key="1">
    <citation type="submission" date="2023-01" db="EMBL/GenBank/DDBJ databases">
        <title>Psychrosphaera sp. nov., isolated from marine algae.</title>
        <authorList>
            <person name="Bayburt H."/>
            <person name="Choi B.J."/>
            <person name="Kim J.M."/>
            <person name="Choi D.G."/>
            <person name="Jeon C.O."/>
        </authorList>
    </citation>
    <scope>NUCLEOTIDE SEQUENCE [LARGE SCALE GENOMIC DNA]</scope>
    <source>
        <strain evidence="9 10">G1-22</strain>
    </source>
</reference>
<evidence type="ECO:0000313" key="10">
    <source>
        <dbReference type="Proteomes" id="UP001528411"/>
    </source>
</evidence>
<feature type="transmembrane region" description="Helical" evidence="7">
    <location>
        <begin position="808"/>
        <end position="828"/>
    </location>
</feature>
<feature type="region of interest" description="Disordered" evidence="6">
    <location>
        <begin position="528"/>
        <end position="587"/>
    </location>
</feature>
<evidence type="ECO:0000256" key="5">
    <source>
        <dbReference type="ARBA" id="ARBA00023136"/>
    </source>
</evidence>
<comment type="caution">
    <text evidence="9">The sequence shown here is derived from an EMBL/GenBank/DDBJ whole genome shotgun (WGS) entry which is preliminary data.</text>
</comment>
<dbReference type="EMBL" id="JAQOMS010000002">
    <property type="protein sequence ID" value="MDC2888209.1"/>
    <property type="molecule type" value="Genomic_DNA"/>
</dbReference>
<protein>
    <submittedName>
        <fullName evidence="9">Cell division protein FtsX</fullName>
    </submittedName>
</protein>
<feature type="transmembrane region" description="Helical" evidence="7">
    <location>
        <begin position="720"/>
        <end position="741"/>
    </location>
</feature>
<dbReference type="PANTHER" id="PTHR30287:SF1">
    <property type="entry name" value="INNER MEMBRANE PROTEIN"/>
    <property type="match status" value="1"/>
</dbReference>
<keyword evidence="10" id="KW-1185">Reference proteome</keyword>
<keyword evidence="9" id="KW-0131">Cell cycle</keyword>
<evidence type="ECO:0000313" key="9">
    <source>
        <dbReference type="EMBL" id="MDC2888209.1"/>
    </source>
</evidence>
<name>A0ABT5F9K9_9GAMM</name>
<dbReference type="GO" id="GO:0051301">
    <property type="term" value="P:cell division"/>
    <property type="evidence" value="ECO:0007669"/>
    <property type="project" value="UniProtKB-KW"/>
</dbReference>
<keyword evidence="3 7" id="KW-0812">Transmembrane</keyword>
<feature type="transmembrane region" description="Helical" evidence="7">
    <location>
        <begin position="363"/>
        <end position="384"/>
    </location>
</feature>
<gene>
    <name evidence="9" type="ORF">PN838_04585</name>
</gene>
<evidence type="ECO:0000256" key="1">
    <source>
        <dbReference type="ARBA" id="ARBA00004651"/>
    </source>
</evidence>